<proteinExistence type="predicted"/>
<keyword evidence="2" id="KW-1185">Reference proteome</keyword>
<dbReference type="Proteomes" id="UP001145114">
    <property type="component" value="Unassembled WGS sequence"/>
</dbReference>
<sequence>MSEQAPPPASVAELNKRLSEIQAQLKAVVGKIEAGRILESFDTLSRVTDAIVTNCESLGLAAEKPVFEGFDRISFWRALNHCWIFALKHTDAATSEVQRLHEEHLLHLQESIEKWCDVLQKYGLVDYEMGFWELDIMDALNAVHNQVKRRQESQE</sequence>
<gene>
    <name evidence="1" type="ORF">EV182_001443</name>
</gene>
<name>A0ACC1HTV1_9FUNG</name>
<accession>A0ACC1HTV1</accession>
<evidence type="ECO:0000313" key="2">
    <source>
        <dbReference type="Proteomes" id="UP001145114"/>
    </source>
</evidence>
<comment type="caution">
    <text evidence="1">The sequence shown here is derived from an EMBL/GenBank/DDBJ whole genome shotgun (WGS) entry which is preliminary data.</text>
</comment>
<organism evidence="1 2">
    <name type="scientific">Spiromyces aspiralis</name>
    <dbReference type="NCBI Taxonomy" id="68401"/>
    <lineage>
        <taxon>Eukaryota</taxon>
        <taxon>Fungi</taxon>
        <taxon>Fungi incertae sedis</taxon>
        <taxon>Zoopagomycota</taxon>
        <taxon>Kickxellomycotina</taxon>
        <taxon>Kickxellomycetes</taxon>
        <taxon>Kickxellales</taxon>
        <taxon>Kickxellaceae</taxon>
        <taxon>Spiromyces</taxon>
    </lineage>
</organism>
<reference evidence="1" key="1">
    <citation type="submission" date="2022-06" db="EMBL/GenBank/DDBJ databases">
        <title>Phylogenomic reconstructions and comparative analyses of Kickxellomycotina fungi.</title>
        <authorList>
            <person name="Reynolds N.K."/>
            <person name="Stajich J.E."/>
            <person name="Barry K."/>
            <person name="Grigoriev I.V."/>
            <person name="Crous P."/>
            <person name="Smith M.E."/>
        </authorList>
    </citation>
    <scope>NUCLEOTIDE SEQUENCE</scope>
    <source>
        <strain evidence="1">RSA 2271</strain>
    </source>
</reference>
<dbReference type="EMBL" id="JAMZIH010000208">
    <property type="protein sequence ID" value="KAJ1679731.1"/>
    <property type="molecule type" value="Genomic_DNA"/>
</dbReference>
<evidence type="ECO:0000313" key="1">
    <source>
        <dbReference type="EMBL" id="KAJ1679731.1"/>
    </source>
</evidence>
<protein>
    <submittedName>
        <fullName evidence="1">Uncharacterized protein</fullName>
    </submittedName>
</protein>